<dbReference type="InterPro" id="IPR055170">
    <property type="entry name" value="GFO_IDH_MocA-like_dom"/>
</dbReference>
<comment type="caution">
    <text evidence="4">The sequence shown here is derived from an EMBL/GenBank/DDBJ whole genome shotgun (WGS) entry which is preliminary data.</text>
</comment>
<dbReference type="Pfam" id="PF01408">
    <property type="entry name" value="GFO_IDH_MocA"/>
    <property type="match status" value="1"/>
</dbReference>
<evidence type="ECO:0000256" key="1">
    <source>
        <dbReference type="ARBA" id="ARBA00023002"/>
    </source>
</evidence>
<feature type="domain" description="Gfo/Idh/MocA-like oxidoreductase N-terminal" evidence="2">
    <location>
        <begin position="6"/>
        <end position="126"/>
    </location>
</feature>
<evidence type="ECO:0000313" key="4">
    <source>
        <dbReference type="EMBL" id="MCC2137796.1"/>
    </source>
</evidence>
<dbReference type="PANTHER" id="PTHR43818:SF11">
    <property type="entry name" value="BCDNA.GH03377"/>
    <property type="match status" value="1"/>
</dbReference>
<dbReference type="InterPro" id="IPR000683">
    <property type="entry name" value="Gfo/Idh/MocA-like_OxRdtase_N"/>
</dbReference>
<dbReference type="GO" id="GO:0000166">
    <property type="term" value="F:nucleotide binding"/>
    <property type="evidence" value="ECO:0007669"/>
    <property type="project" value="InterPro"/>
</dbReference>
<feature type="domain" description="GFO/IDH/MocA-like oxidoreductase" evidence="3">
    <location>
        <begin position="137"/>
        <end position="273"/>
    </location>
</feature>
<sequence>MEKKVIRVGSVGVGAIWGGVHEPGIAKSPDLTLVAICDIDEKKLEAVGEKYGIPPQYRFTDYRDLVNCDIVDAVDICTSNDAHFKVAMAAVEAGKPFNLEKPITLTAEEADILAKAAQEKNVKNMVCFSYRFKAAARYAKDLIAQGKIGRVYHVNMQYFQAWGLPRANCPLVWRYVKSRTGTGALGDLGSHALDLVRFVTNKEYTRVVGHTGTYVHERPLLDGKGVGKVDVDDFSNYMADMEDEISVSFQITRFAYGRGNYQRMEIYGSEGAIVYSLDATPAGIDEIEVCSGDINADAHVFNHLPIPQQYFSDQMQSFADIVNGTGDGLAANIKDGQANQHLLDAIVESAEKGTWLSL</sequence>
<gene>
    <name evidence="4" type="ORF">LKD31_12370</name>
</gene>
<dbReference type="AlphaFoldDB" id="A0AAE3ANV6"/>
<dbReference type="PANTHER" id="PTHR43818">
    <property type="entry name" value="BCDNA.GH03377"/>
    <property type="match status" value="1"/>
</dbReference>
<evidence type="ECO:0000313" key="5">
    <source>
        <dbReference type="Proteomes" id="UP001199424"/>
    </source>
</evidence>
<dbReference type="InterPro" id="IPR050463">
    <property type="entry name" value="Gfo/Idh/MocA_oxidrdct_glycsds"/>
</dbReference>
<dbReference type="SUPFAM" id="SSF55347">
    <property type="entry name" value="Glyceraldehyde-3-phosphate dehydrogenase-like, C-terminal domain"/>
    <property type="match status" value="1"/>
</dbReference>
<reference evidence="4" key="1">
    <citation type="submission" date="2021-10" db="EMBL/GenBank/DDBJ databases">
        <title>Anaerobic single-cell dispensing facilitates the cultivation of human gut bacteria.</title>
        <authorList>
            <person name="Afrizal A."/>
        </authorList>
    </citation>
    <scope>NUCLEOTIDE SEQUENCE</scope>
    <source>
        <strain evidence="4">CLA-AA-H250</strain>
    </source>
</reference>
<dbReference type="SUPFAM" id="SSF51735">
    <property type="entry name" value="NAD(P)-binding Rossmann-fold domains"/>
    <property type="match status" value="1"/>
</dbReference>
<dbReference type="Proteomes" id="UP001199424">
    <property type="component" value="Unassembled WGS sequence"/>
</dbReference>
<dbReference type="InterPro" id="IPR036291">
    <property type="entry name" value="NAD(P)-bd_dom_sf"/>
</dbReference>
<evidence type="ECO:0000259" key="2">
    <source>
        <dbReference type="Pfam" id="PF01408"/>
    </source>
</evidence>
<evidence type="ECO:0000259" key="3">
    <source>
        <dbReference type="Pfam" id="PF22725"/>
    </source>
</evidence>
<dbReference type="GO" id="GO:0016491">
    <property type="term" value="F:oxidoreductase activity"/>
    <property type="evidence" value="ECO:0007669"/>
    <property type="project" value="UniProtKB-KW"/>
</dbReference>
<dbReference type="Gene3D" id="3.30.360.10">
    <property type="entry name" value="Dihydrodipicolinate Reductase, domain 2"/>
    <property type="match status" value="1"/>
</dbReference>
<dbReference type="EMBL" id="JAJEQC010000016">
    <property type="protein sequence ID" value="MCC2137796.1"/>
    <property type="molecule type" value="Genomic_DNA"/>
</dbReference>
<keyword evidence="1" id="KW-0560">Oxidoreductase</keyword>
<organism evidence="4 5">
    <name type="scientific">Hominenteromicrobium mulieris</name>
    <dbReference type="NCBI Taxonomy" id="2885357"/>
    <lineage>
        <taxon>Bacteria</taxon>
        <taxon>Bacillati</taxon>
        <taxon>Bacillota</taxon>
        <taxon>Clostridia</taxon>
        <taxon>Eubacteriales</taxon>
        <taxon>Oscillospiraceae</taxon>
        <taxon>Hominenteromicrobium</taxon>
    </lineage>
</organism>
<keyword evidence="5" id="KW-1185">Reference proteome</keyword>
<dbReference type="Pfam" id="PF22725">
    <property type="entry name" value="GFO_IDH_MocA_C3"/>
    <property type="match status" value="1"/>
</dbReference>
<protein>
    <submittedName>
        <fullName evidence="4">Gfo/Idh/MocA family oxidoreductase</fullName>
    </submittedName>
</protein>
<proteinExistence type="predicted"/>
<accession>A0AAE3ANV6</accession>
<name>A0AAE3ANV6_9FIRM</name>
<dbReference type="RefSeq" id="WP_177717080.1">
    <property type="nucleotide sequence ID" value="NZ_JAJEQC010000016.1"/>
</dbReference>
<dbReference type="Gene3D" id="3.40.50.720">
    <property type="entry name" value="NAD(P)-binding Rossmann-like Domain"/>
    <property type="match status" value="1"/>
</dbReference>